<sequence length="249" mass="27471">MKKRGIDMAVELIFVILIMLVVAVIVIKLFTQQASKIGTISNTEIQQAVSTCTSACSNPIDYCSQYVSIGNGYTENSPGYYLCENSVPCTIVNQLYGNSNNGQSCSYQGYSITPLDCMYIECQYYINTLDYNANQATKYVFGQYASSTEINVSNGNVELYISQPSTILYPGPSTCNGNIPTWITNQVFGALINVVNYYNQNYCAGNLSIIVQNGEIYVNGICPSININQDQTPLCQALLDFQYNELNSV</sequence>
<dbReference type="Proteomes" id="UP001055553">
    <property type="component" value="Chromosome"/>
</dbReference>
<gene>
    <name evidence="2" type="ORF">MJ1_0115</name>
</gene>
<name>A0A915SXT4_9ARCH</name>
<reference evidence="3" key="1">
    <citation type="journal article" date="2022" name="Int. J. Syst. Evol. Microbiol.">
        <title>Nanobdella aerobiophila gen. nov., sp. nov., a thermoacidophilic, obligate ectosymbiotic archaeon, and proposal of Nanobdellaceae fam. nov., Nanobdellales ord. nov. and Nanobdellia class. nov.</title>
        <authorList>
            <person name="Kato S."/>
            <person name="Ogasawara A."/>
            <person name="Itoh T."/>
            <person name="Sakai H.D."/>
            <person name="Shimizu M."/>
            <person name="Yuki M."/>
            <person name="Kaneko M."/>
            <person name="Takashina T."/>
            <person name="Ohkuma M."/>
        </authorList>
    </citation>
    <scope>NUCLEOTIDE SEQUENCE [LARGE SCALE GENOMIC DNA]</scope>
    <source>
        <strain evidence="3">MJ1</strain>
    </source>
</reference>
<accession>A0A915SXT4</accession>
<dbReference type="KEGG" id="naer:MJ1_0115"/>
<keyword evidence="3" id="KW-1185">Reference proteome</keyword>
<dbReference type="GeneID" id="74568066"/>
<dbReference type="EMBL" id="AP019769">
    <property type="protein sequence ID" value="BBL45290.1"/>
    <property type="molecule type" value="Genomic_DNA"/>
</dbReference>
<organism evidence="2 3">
    <name type="scientific">Nanobdella aerobiophila</name>
    <dbReference type="NCBI Taxonomy" id="2586965"/>
    <lineage>
        <taxon>Archaea</taxon>
        <taxon>Nanobdellota</taxon>
        <taxon>Nanobdellia</taxon>
        <taxon>Nanobdellales</taxon>
        <taxon>Nanobdellaceae</taxon>
        <taxon>Nanobdella</taxon>
    </lineage>
</organism>
<feature type="transmembrane region" description="Helical" evidence="1">
    <location>
        <begin position="12"/>
        <end position="31"/>
    </location>
</feature>
<dbReference type="RefSeq" id="WP_258393329.1">
    <property type="nucleotide sequence ID" value="NZ_AP019769.1"/>
</dbReference>
<proteinExistence type="predicted"/>
<keyword evidence="1" id="KW-0472">Membrane</keyword>
<evidence type="ECO:0000313" key="3">
    <source>
        <dbReference type="Proteomes" id="UP001055553"/>
    </source>
</evidence>
<evidence type="ECO:0000313" key="2">
    <source>
        <dbReference type="EMBL" id="BBL45290.1"/>
    </source>
</evidence>
<dbReference type="AlphaFoldDB" id="A0A915SXT4"/>
<keyword evidence="1" id="KW-1133">Transmembrane helix</keyword>
<keyword evidence="1" id="KW-0812">Transmembrane</keyword>
<evidence type="ECO:0000256" key="1">
    <source>
        <dbReference type="SAM" id="Phobius"/>
    </source>
</evidence>
<protein>
    <submittedName>
        <fullName evidence="2">Uncharacterized protein</fullName>
    </submittedName>
</protein>